<dbReference type="GO" id="GO:0005525">
    <property type="term" value="F:GTP binding"/>
    <property type="evidence" value="ECO:0007669"/>
    <property type="project" value="UniProtKB-KW"/>
</dbReference>
<evidence type="ECO:0000256" key="1">
    <source>
        <dbReference type="ARBA" id="ARBA00008535"/>
    </source>
</evidence>
<dbReference type="PROSITE" id="PS51720">
    <property type="entry name" value="G_AIG1"/>
    <property type="match status" value="1"/>
</dbReference>
<feature type="region of interest" description="Disordered" evidence="4">
    <location>
        <begin position="1"/>
        <end position="43"/>
    </location>
</feature>
<feature type="compositionally biased region" description="Basic and acidic residues" evidence="4">
    <location>
        <begin position="300"/>
        <end position="311"/>
    </location>
</feature>
<dbReference type="Gene3D" id="3.40.50.300">
    <property type="entry name" value="P-loop containing nucleotide triphosphate hydrolases"/>
    <property type="match status" value="1"/>
</dbReference>
<reference evidence="6" key="1">
    <citation type="submission" date="2021-01" db="EMBL/GenBank/DDBJ databases">
        <title>A chromosome-scale assembly of European eel, Anguilla anguilla.</title>
        <authorList>
            <person name="Henkel C."/>
            <person name="Jong-Raadsen S.A."/>
            <person name="Dufour S."/>
            <person name="Weltzien F.-A."/>
            <person name="Palstra A.P."/>
            <person name="Pelster B."/>
            <person name="Spaink H.P."/>
            <person name="Van Den Thillart G.E."/>
            <person name="Jansen H."/>
            <person name="Zahm M."/>
            <person name="Klopp C."/>
            <person name="Cedric C."/>
            <person name="Louis A."/>
            <person name="Berthelot C."/>
            <person name="Parey E."/>
            <person name="Roest Crollius H."/>
            <person name="Montfort J."/>
            <person name="Robinson-Rechavi M."/>
            <person name="Bucao C."/>
            <person name="Bouchez O."/>
            <person name="Gislard M."/>
            <person name="Lluch J."/>
            <person name="Milhes M."/>
            <person name="Lampietro C."/>
            <person name="Lopez Roques C."/>
            <person name="Donnadieu C."/>
            <person name="Braasch I."/>
            <person name="Desvignes T."/>
            <person name="Postlethwait J."/>
            <person name="Bobe J."/>
            <person name="Guiguen Y."/>
            <person name="Dirks R."/>
        </authorList>
    </citation>
    <scope>NUCLEOTIDE SEQUENCE</scope>
    <source>
        <strain evidence="6">Tag_6206</strain>
        <tissue evidence="6">Liver</tissue>
    </source>
</reference>
<feature type="region of interest" description="Disordered" evidence="4">
    <location>
        <begin position="281"/>
        <end position="312"/>
    </location>
</feature>
<dbReference type="EMBL" id="JAFIRN010000017">
    <property type="protein sequence ID" value="KAG5832093.1"/>
    <property type="molecule type" value="Genomic_DNA"/>
</dbReference>
<sequence>MAEPHWGKGTLEHQPHPQPQQLQPEPCDQGQASKTRQSAVPCKPPGIAELRLVLLGRVGSGKSAAANAVLGREEFETGDDDAEDVIQKCEKRRGTAAGRQVAVVNTPDWFSSQHPPEEVVSQLSACAALAAPGPHAFLLCVTVDRPADVVLRSLGPLEEAFGPGAVRARTLVLFTHSDRLEERARRGRRGGGLHRHRRADLVAVAEKCGDHFHVLEMGAGGAEDGAAGGAESVEAVELSVRELLEKVEQMVGEAGNAHYTSSLFQQAEARVKQRQEEIMKERRERRGEEVEEEWEEEEEREKARDEAERSAGDLQLDKVPSLWLSHSDTPPSFLHSVFNTLAGWLRSFLKFVQGGALLGGVVRVLVGGPLGGLLGATVGSVATEVGKRKHLKKQ</sequence>
<comment type="caution">
    <text evidence="6">The sequence shown here is derived from an EMBL/GenBank/DDBJ whole genome shotgun (WGS) entry which is preliminary data.</text>
</comment>
<name>A0A9D3RJ20_ANGAN</name>
<organism evidence="6 7">
    <name type="scientific">Anguilla anguilla</name>
    <name type="common">European freshwater eel</name>
    <name type="synonym">Muraena anguilla</name>
    <dbReference type="NCBI Taxonomy" id="7936"/>
    <lineage>
        <taxon>Eukaryota</taxon>
        <taxon>Metazoa</taxon>
        <taxon>Chordata</taxon>
        <taxon>Craniata</taxon>
        <taxon>Vertebrata</taxon>
        <taxon>Euteleostomi</taxon>
        <taxon>Actinopterygii</taxon>
        <taxon>Neopterygii</taxon>
        <taxon>Teleostei</taxon>
        <taxon>Anguilliformes</taxon>
        <taxon>Anguillidae</taxon>
        <taxon>Anguilla</taxon>
    </lineage>
</organism>
<dbReference type="SUPFAM" id="SSF52540">
    <property type="entry name" value="P-loop containing nucleoside triphosphate hydrolases"/>
    <property type="match status" value="1"/>
</dbReference>
<comment type="similarity">
    <text evidence="1">Belongs to the TRAFAC class TrmE-Era-EngA-EngB-Septin-like GTPase superfamily. AIG1/Toc34/Toc159-like paraseptin GTPase family. IAN subfamily.</text>
</comment>
<evidence type="ECO:0000256" key="2">
    <source>
        <dbReference type="ARBA" id="ARBA00022741"/>
    </source>
</evidence>
<protein>
    <recommendedName>
        <fullName evidence="5">AIG1-type G domain-containing protein</fullName>
    </recommendedName>
</protein>
<evidence type="ECO:0000256" key="4">
    <source>
        <dbReference type="SAM" id="MobiDB-lite"/>
    </source>
</evidence>
<keyword evidence="2" id="KW-0547">Nucleotide-binding</keyword>
<proteinExistence type="inferred from homology"/>
<evidence type="ECO:0000256" key="3">
    <source>
        <dbReference type="ARBA" id="ARBA00023134"/>
    </source>
</evidence>
<keyword evidence="3" id="KW-0342">GTP-binding</keyword>
<gene>
    <name evidence="6" type="ORF">ANANG_G00287450</name>
</gene>
<feature type="domain" description="AIG1-type G" evidence="5">
    <location>
        <begin position="47"/>
        <end position="268"/>
    </location>
</feature>
<evidence type="ECO:0000313" key="6">
    <source>
        <dbReference type="EMBL" id="KAG5832093.1"/>
    </source>
</evidence>
<dbReference type="Pfam" id="PF04548">
    <property type="entry name" value="AIG1"/>
    <property type="match status" value="1"/>
</dbReference>
<dbReference type="InterPro" id="IPR006703">
    <property type="entry name" value="G_AIG1"/>
</dbReference>
<dbReference type="PANTHER" id="PTHR10903">
    <property type="entry name" value="GTPASE, IMAP FAMILY MEMBER-RELATED"/>
    <property type="match status" value="1"/>
</dbReference>
<feature type="compositionally biased region" description="Acidic residues" evidence="4">
    <location>
        <begin position="289"/>
        <end position="299"/>
    </location>
</feature>
<evidence type="ECO:0000313" key="7">
    <source>
        <dbReference type="Proteomes" id="UP001044222"/>
    </source>
</evidence>
<dbReference type="PANTHER" id="PTHR10903:SF167">
    <property type="entry name" value="GTPASE IMAP FAMILY MEMBER 6-RELATED"/>
    <property type="match status" value="1"/>
</dbReference>
<dbReference type="InterPro" id="IPR045058">
    <property type="entry name" value="GIMA/IAN/Toc"/>
</dbReference>
<dbReference type="InterPro" id="IPR027417">
    <property type="entry name" value="P-loop_NTPase"/>
</dbReference>
<dbReference type="AlphaFoldDB" id="A0A9D3RJ20"/>
<evidence type="ECO:0000259" key="5">
    <source>
        <dbReference type="PROSITE" id="PS51720"/>
    </source>
</evidence>
<keyword evidence="7" id="KW-1185">Reference proteome</keyword>
<accession>A0A9D3RJ20</accession>
<dbReference type="Proteomes" id="UP001044222">
    <property type="component" value="Chromosome 17"/>
</dbReference>